<evidence type="ECO:0000256" key="2">
    <source>
        <dbReference type="ARBA" id="ARBA00006228"/>
    </source>
</evidence>
<proteinExistence type="inferred from homology"/>
<feature type="region of interest" description="Disordered" evidence="7">
    <location>
        <begin position="193"/>
        <end position="218"/>
    </location>
</feature>
<evidence type="ECO:0000256" key="6">
    <source>
        <dbReference type="ARBA" id="ARBA00023136"/>
    </source>
</evidence>
<dbReference type="InterPro" id="IPR002758">
    <property type="entry name" value="Cation_antiport_E"/>
</dbReference>
<accession>A0A7H2BE46</accession>
<organism evidence="9 10">
    <name type="scientific">Rothia terrae</name>
    <dbReference type="NCBI Taxonomy" id="396015"/>
    <lineage>
        <taxon>Bacteria</taxon>
        <taxon>Bacillati</taxon>
        <taxon>Actinomycetota</taxon>
        <taxon>Actinomycetes</taxon>
        <taxon>Micrococcales</taxon>
        <taxon>Micrococcaceae</taxon>
        <taxon>Rothia</taxon>
    </lineage>
</organism>
<evidence type="ECO:0000256" key="7">
    <source>
        <dbReference type="SAM" id="MobiDB-lite"/>
    </source>
</evidence>
<name>A0A7H2BE46_9MICC</name>
<protein>
    <submittedName>
        <fullName evidence="9">Na+/H+ antiporter subunit E</fullName>
    </submittedName>
</protein>
<comment type="similarity">
    <text evidence="2">Belongs to the CPA3 antiporters (TC 2.A.63) subunit E family.</text>
</comment>
<dbReference type="RefSeq" id="WP_190724734.1">
    <property type="nucleotide sequence ID" value="NZ_CP061539.1"/>
</dbReference>
<dbReference type="PANTHER" id="PTHR34584:SF1">
    <property type="entry name" value="NA(+)_H(+) ANTIPORTER SUBUNIT E1"/>
    <property type="match status" value="1"/>
</dbReference>
<evidence type="ECO:0000313" key="9">
    <source>
        <dbReference type="EMBL" id="QNV37942.1"/>
    </source>
</evidence>
<keyword evidence="3" id="KW-1003">Cell membrane</keyword>
<dbReference type="EMBL" id="CP061539">
    <property type="protein sequence ID" value="QNV37942.1"/>
    <property type="molecule type" value="Genomic_DNA"/>
</dbReference>
<dbReference type="KEGG" id="rter:IDM49_01165"/>
<dbReference type="AlphaFoldDB" id="A0A7H2BE46"/>
<evidence type="ECO:0000256" key="1">
    <source>
        <dbReference type="ARBA" id="ARBA00004651"/>
    </source>
</evidence>
<dbReference type="GeneID" id="96622831"/>
<feature type="transmembrane region" description="Helical" evidence="8">
    <location>
        <begin position="67"/>
        <end position="83"/>
    </location>
</feature>
<sequence length="218" mass="24838">MRHIRDFILHGLPPLLWLVLVWCALWQDFSVPNVAFGLLLSILVTYVFRMPRLYLSDRFNLWHSLKFLAYFLWGVTVASYQLAKLSFAFGKPINSAMVAVELRTRSDLFITATSHALSLIPGSLVVDVDRAHSILYLHVIDVDTPEGVEEYRVSAQKIEAMILRAAGHSDEYEALLREDVETDEDYARTVTAAERGEHELHEQDERKTVVNEIGGHDS</sequence>
<dbReference type="Pfam" id="PF01899">
    <property type="entry name" value="MNHE"/>
    <property type="match status" value="1"/>
</dbReference>
<gene>
    <name evidence="9" type="ORF">IDM49_01165</name>
</gene>
<dbReference type="PANTHER" id="PTHR34584">
    <property type="entry name" value="NA(+)/H(+) ANTIPORTER SUBUNIT E1"/>
    <property type="match status" value="1"/>
</dbReference>
<evidence type="ECO:0000256" key="3">
    <source>
        <dbReference type="ARBA" id="ARBA00022475"/>
    </source>
</evidence>
<evidence type="ECO:0000313" key="10">
    <source>
        <dbReference type="Proteomes" id="UP000516404"/>
    </source>
</evidence>
<dbReference type="Proteomes" id="UP000516404">
    <property type="component" value="Chromosome"/>
</dbReference>
<dbReference type="GO" id="GO:0005886">
    <property type="term" value="C:plasma membrane"/>
    <property type="evidence" value="ECO:0007669"/>
    <property type="project" value="UniProtKB-SubCell"/>
</dbReference>
<dbReference type="GO" id="GO:0008324">
    <property type="term" value="F:monoatomic cation transmembrane transporter activity"/>
    <property type="evidence" value="ECO:0007669"/>
    <property type="project" value="InterPro"/>
</dbReference>
<keyword evidence="5 8" id="KW-1133">Transmembrane helix</keyword>
<keyword evidence="4 8" id="KW-0812">Transmembrane</keyword>
<feature type="transmembrane region" description="Helical" evidence="8">
    <location>
        <begin position="7"/>
        <end position="27"/>
    </location>
</feature>
<feature type="compositionally biased region" description="Basic and acidic residues" evidence="7">
    <location>
        <begin position="194"/>
        <end position="218"/>
    </location>
</feature>
<evidence type="ECO:0000256" key="5">
    <source>
        <dbReference type="ARBA" id="ARBA00022989"/>
    </source>
</evidence>
<evidence type="ECO:0000256" key="8">
    <source>
        <dbReference type="SAM" id="Phobius"/>
    </source>
</evidence>
<keyword evidence="6 8" id="KW-0472">Membrane</keyword>
<comment type="subcellular location">
    <subcellularLocation>
        <location evidence="1">Cell membrane</location>
        <topology evidence="1">Multi-pass membrane protein</topology>
    </subcellularLocation>
</comment>
<evidence type="ECO:0000256" key="4">
    <source>
        <dbReference type="ARBA" id="ARBA00022692"/>
    </source>
</evidence>
<reference evidence="9 10" key="1">
    <citation type="submission" date="2020-09" db="EMBL/GenBank/DDBJ databases">
        <title>Investigation of environmental microbes.</title>
        <authorList>
            <person name="Ou Y."/>
            <person name="Kang Q."/>
        </authorList>
    </citation>
    <scope>NUCLEOTIDE SEQUENCE [LARGE SCALE GENOMIC DNA]</scope>
    <source>
        <strain evidence="9 10">KJZ-14</strain>
    </source>
</reference>
<dbReference type="NCBIfam" id="NF006521">
    <property type="entry name" value="PRK08965.1-5"/>
    <property type="match status" value="1"/>
</dbReference>
<keyword evidence="10" id="KW-1185">Reference proteome</keyword>
<feature type="transmembrane region" description="Helical" evidence="8">
    <location>
        <begin position="33"/>
        <end position="55"/>
    </location>
</feature>